<name>A0A0C9XDN9_9AGAR</name>
<reference evidence="2 3" key="1">
    <citation type="submission" date="2014-04" db="EMBL/GenBank/DDBJ databases">
        <authorList>
            <consortium name="DOE Joint Genome Institute"/>
            <person name="Kuo A."/>
            <person name="Kohler A."/>
            <person name="Nagy L.G."/>
            <person name="Floudas D."/>
            <person name="Copeland A."/>
            <person name="Barry K.W."/>
            <person name="Cichocki N."/>
            <person name="Veneault-Fourrey C."/>
            <person name="LaButti K."/>
            <person name="Lindquist E.A."/>
            <person name="Lipzen A."/>
            <person name="Lundell T."/>
            <person name="Morin E."/>
            <person name="Murat C."/>
            <person name="Sun H."/>
            <person name="Tunlid A."/>
            <person name="Henrissat B."/>
            <person name="Grigoriev I.V."/>
            <person name="Hibbett D.S."/>
            <person name="Martin F."/>
            <person name="Nordberg H.P."/>
            <person name="Cantor M.N."/>
            <person name="Hua S.X."/>
        </authorList>
    </citation>
    <scope>NUCLEOTIDE SEQUENCE [LARGE SCALE GENOMIC DNA]</scope>
    <source>
        <strain evidence="2 3">LaAM-08-1</strain>
    </source>
</reference>
<evidence type="ECO:0000256" key="1">
    <source>
        <dbReference type="SAM" id="MobiDB-lite"/>
    </source>
</evidence>
<protein>
    <submittedName>
        <fullName evidence="2">Uncharacterized protein</fullName>
    </submittedName>
</protein>
<sequence length="207" mass="22116">MPVSTLSLECNSQREWNKCQCPPGPSDRCDHHDGGTNTSGTAFEDPDRPNYPKHQSPSTPVSPPTTSLSAPILTETTPLSILPSLLTTPSSYTTQTTSLVPLIPSSPLAACSPSDILVDAELCGTDSVPSETHVDQVFSSLLNDLILTKDSAAQSGGAIPHSNIWNCDFPETTTGDDAHDLTCVNATLKPEEGKYIWNIGKEARREV</sequence>
<keyword evidence="3" id="KW-1185">Reference proteome</keyword>
<organism evidence="2 3">
    <name type="scientific">Laccaria amethystina LaAM-08-1</name>
    <dbReference type="NCBI Taxonomy" id="1095629"/>
    <lineage>
        <taxon>Eukaryota</taxon>
        <taxon>Fungi</taxon>
        <taxon>Dikarya</taxon>
        <taxon>Basidiomycota</taxon>
        <taxon>Agaricomycotina</taxon>
        <taxon>Agaricomycetes</taxon>
        <taxon>Agaricomycetidae</taxon>
        <taxon>Agaricales</taxon>
        <taxon>Agaricineae</taxon>
        <taxon>Hydnangiaceae</taxon>
        <taxon>Laccaria</taxon>
    </lineage>
</organism>
<dbReference type="HOGENOM" id="CLU_1326563_0_0_1"/>
<gene>
    <name evidence="2" type="ORF">K443DRAFT_11112</name>
</gene>
<dbReference type="EMBL" id="KN838742">
    <property type="protein sequence ID" value="KIJ95826.1"/>
    <property type="molecule type" value="Genomic_DNA"/>
</dbReference>
<dbReference type="Proteomes" id="UP000054477">
    <property type="component" value="Unassembled WGS sequence"/>
</dbReference>
<feature type="compositionally biased region" description="Low complexity" evidence="1">
    <location>
        <begin position="56"/>
        <end position="69"/>
    </location>
</feature>
<reference evidence="3" key="2">
    <citation type="submission" date="2015-01" db="EMBL/GenBank/DDBJ databases">
        <title>Evolutionary Origins and Diversification of the Mycorrhizal Mutualists.</title>
        <authorList>
            <consortium name="DOE Joint Genome Institute"/>
            <consortium name="Mycorrhizal Genomics Consortium"/>
            <person name="Kohler A."/>
            <person name="Kuo A."/>
            <person name="Nagy L.G."/>
            <person name="Floudas D."/>
            <person name="Copeland A."/>
            <person name="Barry K.W."/>
            <person name="Cichocki N."/>
            <person name="Veneault-Fourrey C."/>
            <person name="LaButti K."/>
            <person name="Lindquist E.A."/>
            <person name="Lipzen A."/>
            <person name="Lundell T."/>
            <person name="Morin E."/>
            <person name="Murat C."/>
            <person name="Riley R."/>
            <person name="Ohm R."/>
            <person name="Sun H."/>
            <person name="Tunlid A."/>
            <person name="Henrissat B."/>
            <person name="Grigoriev I.V."/>
            <person name="Hibbett D.S."/>
            <person name="Martin F."/>
        </authorList>
    </citation>
    <scope>NUCLEOTIDE SEQUENCE [LARGE SCALE GENOMIC DNA]</scope>
    <source>
        <strain evidence="3">LaAM-08-1</strain>
    </source>
</reference>
<dbReference type="AlphaFoldDB" id="A0A0C9XDN9"/>
<feature type="region of interest" description="Disordered" evidence="1">
    <location>
        <begin position="22"/>
        <end position="69"/>
    </location>
</feature>
<accession>A0A0C9XDN9</accession>
<evidence type="ECO:0000313" key="3">
    <source>
        <dbReference type="Proteomes" id="UP000054477"/>
    </source>
</evidence>
<evidence type="ECO:0000313" key="2">
    <source>
        <dbReference type="EMBL" id="KIJ95826.1"/>
    </source>
</evidence>
<proteinExistence type="predicted"/>